<evidence type="ECO:0000313" key="2">
    <source>
        <dbReference type="EMBL" id="TCO46406.1"/>
    </source>
</evidence>
<dbReference type="Proteomes" id="UP000295573">
    <property type="component" value="Unassembled WGS sequence"/>
</dbReference>
<dbReference type="OrthoDB" id="3809205at2"/>
<dbReference type="AlphaFoldDB" id="A0A4R2IQ10"/>
<dbReference type="RefSeq" id="WP_132151480.1">
    <property type="nucleotide sequence ID" value="NZ_SLWR01000007.1"/>
</dbReference>
<feature type="signal peptide" evidence="1">
    <location>
        <begin position="1"/>
        <end position="28"/>
    </location>
</feature>
<comment type="caution">
    <text evidence="2">The sequence shown here is derived from an EMBL/GenBank/DDBJ whole genome shotgun (WGS) entry which is preliminary data.</text>
</comment>
<feature type="chain" id="PRO_5020649109" evidence="1">
    <location>
        <begin position="29"/>
        <end position="451"/>
    </location>
</feature>
<protein>
    <submittedName>
        <fullName evidence="2">Uncharacterized protein</fullName>
    </submittedName>
</protein>
<dbReference type="EMBL" id="SLWR01000007">
    <property type="protein sequence ID" value="TCO46406.1"/>
    <property type="molecule type" value="Genomic_DNA"/>
</dbReference>
<keyword evidence="3" id="KW-1185">Reference proteome</keyword>
<name>A0A4R2IQ10_9ACTN</name>
<gene>
    <name evidence="2" type="ORF">EV646_107431</name>
</gene>
<organism evidence="2 3">
    <name type="scientific">Kribbella antiqua</name>
    <dbReference type="NCBI Taxonomy" id="2512217"/>
    <lineage>
        <taxon>Bacteria</taxon>
        <taxon>Bacillati</taxon>
        <taxon>Actinomycetota</taxon>
        <taxon>Actinomycetes</taxon>
        <taxon>Propionibacteriales</taxon>
        <taxon>Kribbellaceae</taxon>
        <taxon>Kribbella</taxon>
    </lineage>
</organism>
<evidence type="ECO:0000256" key="1">
    <source>
        <dbReference type="SAM" id="SignalP"/>
    </source>
</evidence>
<reference evidence="2 3" key="1">
    <citation type="journal article" date="2015" name="Stand. Genomic Sci.">
        <title>Genomic Encyclopedia of Bacterial and Archaeal Type Strains, Phase III: the genomes of soil and plant-associated and newly described type strains.</title>
        <authorList>
            <person name="Whitman W.B."/>
            <person name="Woyke T."/>
            <person name="Klenk H.P."/>
            <person name="Zhou Y."/>
            <person name="Lilburn T.G."/>
            <person name="Beck B.J."/>
            <person name="De Vos P."/>
            <person name="Vandamme P."/>
            <person name="Eisen J.A."/>
            <person name="Garrity G."/>
            <person name="Hugenholtz P."/>
            <person name="Kyrpides N.C."/>
        </authorList>
    </citation>
    <scope>NUCLEOTIDE SEQUENCE [LARGE SCALE GENOMIC DNA]</scope>
    <source>
        <strain evidence="2 3">VKM Ac-2541</strain>
    </source>
</reference>
<proteinExistence type="predicted"/>
<accession>A0A4R2IQ10</accession>
<keyword evidence="1" id="KW-0732">Signal</keyword>
<evidence type="ECO:0000313" key="3">
    <source>
        <dbReference type="Proteomes" id="UP000295573"/>
    </source>
</evidence>
<sequence>MSRLRTVTLAQVLFLALATLGVGTPAHAVDECLHPPVLGDIHAQGVVPDLLAGDGQATMFIAYSGDWYPPDYCSGVTATVQKTDGSLRREIAFDGRDGTGMPPAIAITATLPIPLVNGAGDWVVTKVTRGAESMAVSVPFRIRRGTTATIEQPARVTSPTKTTVTGVVRNYTSTGSLAISSGRTVQLYGGGAQSAQLHLLGSGRTDTTGRYRFQLPISAPVLFKVAVVQSAGYGPAGSGTVTARVLASLSPLIASTRAYIGVWWRVSAKAFPTTVFTNLQRWDGASWTSTQSFGNPAADGTFTRWWKPDTAGTYRLRVELAGTGPDNLPIDREVSPVTVTARPATITGSARPTNATVIRPGTKMSTYGHLTAMYTTGATGPFAGQRVVVQTRPHGQTSVPYSTVASATTTGTGYYYTNWFARSDVDVRVAFISPYQSVGSAFRWLRVVDVR</sequence>